<name>A0AA36B6U7_OCTVU</name>
<sequence length="71" mass="8285">MHLYVRKCSIESQEKFIQSREKSFDFPQEITPLDHTMLQCTAPFHLYRITKNTTTIAQNSHISISSRSLIS</sequence>
<organism evidence="1 2">
    <name type="scientific">Octopus vulgaris</name>
    <name type="common">Common octopus</name>
    <dbReference type="NCBI Taxonomy" id="6645"/>
    <lineage>
        <taxon>Eukaryota</taxon>
        <taxon>Metazoa</taxon>
        <taxon>Spiralia</taxon>
        <taxon>Lophotrochozoa</taxon>
        <taxon>Mollusca</taxon>
        <taxon>Cephalopoda</taxon>
        <taxon>Coleoidea</taxon>
        <taxon>Octopodiformes</taxon>
        <taxon>Octopoda</taxon>
        <taxon>Incirrata</taxon>
        <taxon>Octopodidae</taxon>
        <taxon>Octopus</taxon>
    </lineage>
</organism>
<dbReference type="Proteomes" id="UP001162480">
    <property type="component" value="Chromosome 9"/>
</dbReference>
<dbReference type="AlphaFoldDB" id="A0AA36B6U7"/>
<protein>
    <submittedName>
        <fullName evidence="1">Uncharacterized protein</fullName>
    </submittedName>
</protein>
<evidence type="ECO:0000313" key="2">
    <source>
        <dbReference type="Proteomes" id="UP001162480"/>
    </source>
</evidence>
<keyword evidence="2" id="KW-1185">Reference proteome</keyword>
<reference evidence="1" key="1">
    <citation type="submission" date="2023-08" db="EMBL/GenBank/DDBJ databases">
        <authorList>
            <person name="Alioto T."/>
            <person name="Alioto T."/>
            <person name="Gomez Garrido J."/>
        </authorList>
    </citation>
    <scope>NUCLEOTIDE SEQUENCE</scope>
</reference>
<accession>A0AA36B6U7</accession>
<proteinExistence type="predicted"/>
<gene>
    <name evidence="1" type="ORF">OCTVUL_1B031064</name>
</gene>
<evidence type="ECO:0000313" key="1">
    <source>
        <dbReference type="EMBL" id="CAI9728429.1"/>
    </source>
</evidence>
<dbReference type="EMBL" id="OX597822">
    <property type="protein sequence ID" value="CAI9728429.1"/>
    <property type="molecule type" value="Genomic_DNA"/>
</dbReference>